<dbReference type="AlphaFoldDB" id="A0A439CUQ9"/>
<dbReference type="EMBL" id="RYZI01000389">
    <property type="protein sequence ID" value="RWA05886.1"/>
    <property type="molecule type" value="Genomic_DNA"/>
</dbReference>
<gene>
    <name evidence="1" type="ORF">EKO27_g9219</name>
</gene>
<evidence type="ECO:0000313" key="1">
    <source>
        <dbReference type="EMBL" id="RWA05886.1"/>
    </source>
</evidence>
<proteinExistence type="predicted"/>
<protein>
    <submittedName>
        <fullName evidence="1">Uncharacterized protein</fullName>
    </submittedName>
</protein>
<accession>A0A439CUQ9</accession>
<reference evidence="1 2" key="1">
    <citation type="submission" date="2018-12" db="EMBL/GenBank/DDBJ databases">
        <title>Draft genome sequence of Xylaria grammica IHI A82.</title>
        <authorList>
            <person name="Buettner E."/>
            <person name="Kellner H."/>
        </authorList>
    </citation>
    <scope>NUCLEOTIDE SEQUENCE [LARGE SCALE GENOMIC DNA]</scope>
    <source>
        <strain evidence="1 2">IHI A82</strain>
    </source>
</reference>
<sequence>MAYYYPYDQNPEEQDELPLSVPPVVLQYNWAPLYEASNSHSYPTPLPNFDPHRIFFPFSPTVQPWAVPIDPVPVAESAHEYANMGMSQPEASQHPPVR</sequence>
<dbReference type="Proteomes" id="UP000286045">
    <property type="component" value="Unassembled WGS sequence"/>
</dbReference>
<comment type="caution">
    <text evidence="1">The sequence shown here is derived from an EMBL/GenBank/DDBJ whole genome shotgun (WGS) entry which is preliminary data.</text>
</comment>
<name>A0A439CUQ9_9PEZI</name>
<evidence type="ECO:0000313" key="2">
    <source>
        <dbReference type="Proteomes" id="UP000286045"/>
    </source>
</evidence>
<keyword evidence="2" id="KW-1185">Reference proteome</keyword>
<organism evidence="1 2">
    <name type="scientific">Xylaria grammica</name>
    <dbReference type="NCBI Taxonomy" id="363999"/>
    <lineage>
        <taxon>Eukaryota</taxon>
        <taxon>Fungi</taxon>
        <taxon>Dikarya</taxon>
        <taxon>Ascomycota</taxon>
        <taxon>Pezizomycotina</taxon>
        <taxon>Sordariomycetes</taxon>
        <taxon>Xylariomycetidae</taxon>
        <taxon>Xylariales</taxon>
        <taxon>Xylariaceae</taxon>
        <taxon>Xylaria</taxon>
    </lineage>
</organism>